<dbReference type="Pfam" id="PF12080">
    <property type="entry name" value="GldM_4th"/>
    <property type="match status" value="1"/>
</dbReference>
<dbReference type="NCBIfam" id="TIGR03517">
    <property type="entry name" value="GldM_gliding"/>
    <property type="match status" value="1"/>
</dbReference>
<evidence type="ECO:0000259" key="1">
    <source>
        <dbReference type="Pfam" id="PF12080"/>
    </source>
</evidence>
<feature type="domain" description="Gliding motility-associated protein GldM first immunoglobulin-like" evidence="3">
    <location>
        <begin position="226"/>
        <end position="323"/>
    </location>
</feature>
<dbReference type="Proteomes" id="UP001500507">
    <property type="component" value="Unassembled WGS sequence"/>
</dbReference>
<evidence type="ECO:0000259" key="4">
    <source>
        <dbReference type="Pfam" id="PF21602"/>
    </source>
</evidence>
<dbReference type="EMBL" id="BAAAFG010000002">
    <property type="protein sequence ID" value="GAA0871428.1"/>
    <property type="molecule type" value="Genomic_DNA"/>
</dbReference>
<evidence type="ECO:0000313" key="6">
    <source>
        <dbReference type="Proteomes" id="UP001500507"/>
    </source>
</evidence>
<dbReference type="InterPro" id="IPR048405">
    <property type="entry name" value="GldM_Ig-like-1"/>
</dbReference>
<proteinExistence type="predicted"/>
<dbReference type="Pfam" id="PF21602">
    <property type="entry name" value="GldM_3rd"/>
    <property type="match status" value="1"/>
</dbReference>
<evidence type="ECO:0000313" key="5">
    <source>
        <dbReference type="EMBL" id="GAA0871428.1"/>
    </source>
</evidence>
<evidence type="ECO:0000259" key="2">
    <source>
        <dbReference type="Pfam" id="PF12081"/>
    </source>
</evidence>
<evidence type="ECO:0000259" key="3">
    <source>
        <dbReference type="Pfam" id="PF21601"/>
    </source>
</evidence>
<feature type="domain" description="Gliding motility-associated protein GldM N-terminal" evidence="2">
    <location>
        <begin position="31"/>
        <end position="222"/>
    </location>
</feature>
<dbReference type="InterPro" id="IPR022720">
    <property type="entry name" value="Motility-assoc_prot_GldM_N"/>
</dbReference>
<comment type="caution">
    <text evidence="5">The sequence shown here is derived from an EMBL/GenBank/DDBJ whole genome shotgun (WGS) entry which is preliminary data.</text>
</comment>
<dbReference type="InterPro" id="IPR022719">
    <property type="entry name" value="Motility-assoc_prot_GldM_C"/>
</dbReference>
<dbReference type="Pfam" id="PF12081">
    <property type="entry name" value="GldM_1st"/>
    <property type="match status" value="1"/>
</dbReference>
<organism evidence="5 6">
    <name type="scientific">Gangjinia marincola</name>
    <dbReference type="NCBI Taxonomy" id="578463"/>
    <lineage>
        <taxon>Bacteria</taxon>
        <taxon>Pseudomonadati</taxon>
        <taxon>Bacteroidota</taxon>
        <taxon>Flavobacteriia</taxon>
        <taxon>Flavobacteriales</taxon>
        <taxon>Flavobacteriaceae</taxon>
        <taxon>Gangjinia</taxon>
    </lineage>
</organism>
<name>A0ABN1ME79_9FLAO</name>
<reference evidence="5 6" key="1">
    <citation type="journal article" date="2019" name="Int. J. Syst. Evol. Microbiol.">
        <title>The Global Catalogue of Microorganisms (GCM) 10K type strain sequencing project: providing services to taxonomists for standard genome sequencing and annotation.</title>
        <authorList>
            <consortium name="The Broad Institute Genomics Platform"/>
            <consortium name="The Broad Institute Genome Sequencing Center for Infectious Disease"/>
            <person name="Wu L."/>
            <person name="Ma J."/>
        </authorList>
    </citation>
    <scope>NUCLEOTIDE SEQUENCE [LARGE SCALE GENOMIC DNA]</scope>
    <source>
        <strain evidence="5 6">JCM 16082</strain>
    </source>
</reference>
<dbReference type="InterPro" id="IPR019859">
    <property type="entry name" value="Motility-assoc_prot_GldM"/>
</dbReference>
<dbReference type="Pfam" id="PF21601">
    <property type="entry name" value="GldM_2nd"/>
    <property type="match status" value="1"/>
</dbReference>
<dbReference type="InterPro" id="IPR048406">
    <property type="entry name" value="GldM_Ig-like-2"/>
</dbReference>
<feature type="domain" description="Gliding motility-associated protein GldM C-terminal" evidence="1">
    <location>
        <begin position="409"/>
        <end position="515"/>
    </location>
</feature>
<sequence>MAGGKQTPRQKMINLMYLVFIAMLALNMSKEVLAAFGNMNEKLVESNEATEERNASFIDNLEAKVKEQPATYKPLLAKADSLNKTTEDFTEYVAQIKKDILATTDDPTDYQTMDKSNALDEKFFQSGRVNPTGKKFLAAIDDYRNDVLSIIGKANAGQMPAIREEVQSEFSTEKVKNREGQTVEWLKHNFEGFPLIASVTKLTQMQADAKAVESQILSELLKGELESAVSLSNYKAIVVADKTAFFNGENFKGKVVLGRVDDKLSFDKVVINGKEIESTESGQVVLDFPSGNIGEQKITGELQFKEGDSIVSIPVESSYAVIPKPNSAVISADKMNVLYRGVSNPMTISVPGATNVNATAPGLNRVSGANYVANVTNVKAKDINIKVTGSLPGGETMSDSKTFRIKEIPRPVGTVRGQDGNGKAIKMQKNNLAISSVGASLPDFDFELNVAVSGFSVKVEGQPIVVVRGQRMNGQAKSAINRAKRGSSVQIFDIKANIAGNSSYRLPPVSPVFVELTN</sequence>
<feature type="domain" description="Gliding motility-associated protein GldM second immunoglobulin-like" evidence="4">
    <location>
        <begin position="327"/>
        <end position="406"/>
    </location>
</feature>
<accession>A0ABN1ME79</accession>
<gene>
    <name evidence="5" type="primary">gldM</name>
    <name evidence="5" type="ORF">GCM10009117_05740</name>
</gene>
<dbReference type="RefSeq" id="WP_343763591.1">
    <property type="nucleotide sequence ID" value="NZ_BAAAFG010000002.1"/>
</dbReference>
<protein>
    <submittedName>
        <fullName evidence="5">Gliding motility protein GldM</fullName>
    </submittedName>
</protein>
<keyword evidence="6" id="KW-1185">Reference proteome</keyword>